<name>A0A1F2WHM8_9ACTN</name>
<dbReference type="STRING" id="1797197.A2Y75_03935"/>
<dbReference type="AlphaFoldDB" id="A0A1F2WHM8"/>
<sequence length="115" mass="11861">MKARKKSLYVFIFAGLAIAAALALLVAPWASSSPDGLEKVAEDKGFIEKAEETEPAWNGAPIPDYSVPGIGDSHPALATALAGLAGTIAVFLLAWGLALVLKKKGGEKDTARLSG</sequence>
<evidence type="ECO:0000256" key="5">
    <source>
        <dbReference type="ARBA" id="ARBA00023136"/>
    </source>
</evidence>
<dbReference type="InterPro" id="IPR025937">
    <property type="entry name" value="PDGLE_dom"/>
</dbReference>
<evidence type="ECO:0000256" key="1">
    <source>
        <dbReference type="ARBA" id="ARBA00004236"/>
    </source>
</evidence>
<keyword evidence="3 6" id="KW-0812">Transmembrane</keyword>
<organism evidence="8 9">
    <name type="scientific">Candidatus Solincola sediminis</name>
    <dbReference type="NCBI Taxonomy" id="1797199"/>
    <lineage>
        <taxon>Bacteria</taxon>
        <taxon>Bacillati</taxon>
        <taxon>Actinomycetota</taxon>
        <taxon>Candidatus Geothermincolia</taxon>
        <taxon>Candidatus Geothermincolales</taxon>
        <taxon>Candidatus Geothermincolaceae</taxon>
        <taxon>Candidatus Solincola</taxon>
    </lineage>
</organism>
<protein>
    <recommendedName>
        <fullName evidence="7">PDGLE domain-containing protein</fullName>
    </recommendedName>
</protein>
<feature type="transmembrane region" description="Helical" evidence="6">
    <location>
        <begin position="76"/>
        <end position="101"/>
    </location>
</feature>
<feature type="transmembrane region" description="Helical" evidence="6">
    <location>
        <begin position="7"/>
        <end position="30"/>
    </location>
</feature>
<dbReference type="EMBL" id="MELK01000047">
    <property type="protein sequence ID" value="OFW56358.1"/>
    <property type="molecule type" value="Genomic_DNA"/>
</dbReference>
<keyword evidence="5 6" id="KW-0472">Membrane</keyword>
<evidence type="ECO:0000256" key="6">
    <source>
        <dbReference type="SAM" id="Phobius"/>
    </source>
</evidence>
<evidence type="ECO:0000313" key="8">
    <source>
        <dbReference type="EMBL" id="OFW56358.1"/>
    </source>
</evidence>
<evidence type="ECO:0000256" key="2">
    <source>
        <dbReference type="ARBA" id="ARBA00022475"/>
    </source>
</evidence>
<evidence type="ECO:0000256" key="4">
    <source>
        <dbReference type="ARBA" id="ARBA00022989"/>
    </source>
</evidence>
<keyword evidence="2" id="KW-1003">Cell membrane</keyword>
<dbReference type="GO" id="GO:0005886">
    <property type="term" value="C:plasma membrane"/>
    <property type="evidence" value="ECO:0007669"/>
    <property type="project" value="UniProtKB-SubCell"/>
</dbReference>
<gene>
    <name evidence="8" type="ORF">A2Y75_03935</name>
</gene>
<feature type="domain" description="PDGLE" evidence="7">
    <location>
        <begin position="11"/>
        <end position="103"/>
    </location>
</feature>
<reference evidence="8 9" key="1">
    <citation type="journal article" date="2016" name="Nat. Commun.">
        <title>Thousands of microbial genomes shed light on interconnected biogeochemical processes in an aquifer system.</title>
        <authorList>
            <person name="Anantharaman K."/>
            <person name="Brown C.T."/>
            <person name="Hug L.A."/>
            <person name="Sharon I."/>
            <person name="Castelle C.J."/>
            <person name="Probst A.J."/>
            <person name="Thomas B.C."/>
            <person name="Singh A."/>
            <person name="Wilkins M.J."/>
            <person name="Karaoz U."/>
            <person name="Brodie E.L."/>
            <person name="Williams K.H."/>
            <person name="Hubbard S.S."/>
            <person name="Banfield J.F."/>
        </authorList>
    </citation>
    <scope>NUCLEOTIDE SEQUENCE [LARGE SCALE GENOMIC DNA]</scope>
</reference>
<accession>A0A1F2WHM8</accession>
<evidence type="ECO:0000256" key="3">
    <source>
        <dbReference type="ARBA" id="ARBA00022692"/>
    </source>
</evidence>
<keyword evidence="4 6" id="KW-1133">Transmembrane helix</keyword>
<dbReference type="Pfam" id="PF13190">
    <property type="entry name" value="PDGLE"/>
    <property type="match status" value="1"/>
</dbReference>
<evidence type="ECO:0000259" key="7">
    <source>
        <dbReference type="Pfam" id="PF13190"/>
    </source>
</evidence>
<proteinExistence type="predicted"/>
<comment type="subcellular location">
    <subcellularLocation>
        <location evidence="1">Cell membrane</location>
    </subcellularLocation>
</comment>
<evidence type="ECO:0000313" key="9">
    <source>
        <dbReference type="Proteomes" id="UP000177876"/>
    </source>
</evidence>
<comment type="caution">
    <text evidence="8">The sequence shown here is derived from an EMBL/GenBank/DDBJ whole genome shotgun (WGS) entry which is preliminary data.</text>
</comment>
<dbReference type="Proteomes" id="UP000177876">
    <property type="component" value="Unassembled WGS sequence"/>
</dbReference>